<protein>
    <submittedName>
        <fullName evidence="1">Uncharacterized protein</fullName>
    </submittedName>
</protein>
<sequence>MDTLANVRTDLDALSTSFSDRTDDDILVQDDTGTHYQSSYTYFYVPKTNPDRNSANDDAGLGAFLRLGQYSDVEQTLPNDTEIRNYYPNKYVDLEGANAPARAGGAGGAKGILLSCDGRILIRSHQEMLVETNSYHHRVSGDHELDVSDTVTVTAGKTIKKQASDGQIILKTGSGAAKDEGTNAKAIILDADGGAADLVENVKTATRNVGGNDYKVTKGATHSWTEGTTTSFYWGAQCSVSAGANFFMSMGADCFVKPFLVVSLTSFSVAATGISLGVTGFNISATERNLDLISMEMQVKGVSAETEAAAARLTQIESNIANCAVETQNIKARTSSIETSMGNVKSDLSFLIFFA</sequence>
<comment type="caution">
    <text evidence="1">The sequence shown here is derived from an EMBL/GenBank/DDBJ whole genome shotgun (WGS) entry which is preliminary data.</text>
</comment>
<reference evidence="1 2" key="1">
    <citation type="submission" date="2019-07" db="EMBL/GenBank/DDBJ databases">
        <title>Genomic Encyclopedia of Archaeal and Bacterial Type Strains, Phase II (KMG-II): from individual species to whole genera.</title>
        <authorList>
            <person name="Goeker M."/>
        </authorList>
    </citation>
    <scope>NUCLEOTIDE SEQUENCE [LARGE SCALE GENOMIC DNA]</scope>
    <source>
        <strain evidence="1 2">ATCC BAA-252</strain>
    </source>
</reference>
<dbReference type="OrthoDB" id="8338502at2"/>
<evidence type="ECO:0000313" key="1">
    <source>
        <dbReference type="EMBL" id="TWI87145.1"/>
    </source>
</evidence>
<evidence type="ECO:0000313" key="2">
    <source>
        <dbReference type="Proteomes" id="UP000320593"/>
    </source>
</evidence>
<organism evidence="1 2">
    <name type="scientific">Roseibium hamelinense</name>
    <dbReference type="NCBI Taxonomy" id="150831"/>
    <lineage>
        <taxon>Bacteria</taxon>
        <taxon>Pseudomonadati</taxon>
        <taxon>Pseudomonadota</taxon>
        <taxon>Alphaproteobacteria</taxon>
        <taxon>Hyphomicrobiales</taxon>
        <taxon>Stappiaceae</taxon>
        <taxon>Roseibium</taxon>
    </lineage>
</organism>
<name>A0A562T0Q3_9HYPH</name>
<dbReference type="AlphaFoldDB" id="A0A562T0Q3"/>
<dbReference type="Proteomes" id="UP000320593">
    <property type="component" value="Unassembled WGS sequence"/>
</dbReference>
<accession>A0A562T0Q3</accession>
<gene>
    <name evidence="1" type="ORF">JM93_02383</name>
</gene>
<proteinExistence type="predicted"/>
<dbReference type="EMBL" id="VLLF01000005">
    <property type="protein sequence ID" value="TWI87145.1"/>
    <property type="molecule type" value="Genomic_DNA"/>
</dbReference>
<keyword evidence="2" id="KW-1185">Reference proteome</keyword>
<dbReference type="RefSeq" id="WP_145343492.1">
    <property type="nucleotide sequence ID" value="NZ_SMLY01000076.1"/>
</dbReference>